<organism evidence="4 5">
    <name type="scientific">Actinomadura soli</name>
    <dbReference type="NCBI Taxonomy" id="2508997"/>
    <lineage>
        <taxon>Bacteria</taxon>
        <taxon>Bacillati</taxon>
        <taxon>Actinomycetota</taxon>
        <taxon>Actinomycetes</taxon>
        <taxon>Streptosporangiales</taxon>
        <taxon>Thermomonosporaceae</taxon>
        <taxon>Actinomadura</taxon>
    </lineage>
</organism>
<dbReference type="InterPro" id="IPR002509">
    <property type="entry name" value="NODB_dom"/>
</dbReference>
<dbReference type="InterPro" id="IPR050248">
    <property type="entry name" value="Polysacc_deacetylase_ArnD"/>
</dbReference>
<name>A0A5C4J2S5_9ACTN</name>
<dbReference type="RefSeq" id="WP_138649136.1">
    <property type="nucleotide sequence ID" value="NZ_VCKW01000247.1"/>
</dbReference>
<dbReference type="GO" id="GO:0005975">
    <property type="term" value="P:carbohydrate metabolic process"/>
    <property type="evidence" value="ECO:0007669"/>
    <property type="project" value="InterPro"/>
</dbReference>
<keyword evidence="2" id="KW-0378">Hydrolase</keyword>
<protein>
    <submittedName>
        <fullName evidence="4">Polysaccharide deacetylase family protein</fullName>
    </submittedName>
</protein>
<dbReference type="AlphaFoldDB" id="A0A5C4J2S5"/>
<dbReference type="SUPFAM" id="SSF88713">
    <property type="entry name" value="Glycoside hydrolase/deacetylase"/>
    <property type="match status" value="1"/>
</dbReference>
<dbReference type="Gene3D" id="3.20.20.370">
    <property type="entry name" value="Glycoside hydrolase/deacetylase"/>
    <property type="match status" value="1"/>
</dbReference>
<dbReference type="GO" id="GO:0046872">
    <property type="term" value="F:metal ion binding"/>
    <property type="evidence" value="ECO:0007669"/>
    <property type="project" value="UniProtKB-KW"/>
</dbReference>
<feature type="domain" description="NodB homology" evidence="3">
    <location>
        <begin position="9"/>
        <end position="202"/>
    </location>
</feature>
<dbReference type="OrthoDB" id="3521160at2"/>
<reference evidence="4 5" key="1">
    <citation type="submission" date="2019-05" db="EMBL/GenBank/DDBJ databases">
        <title>Draft genome sequence of Actinomadura sp. 14C53.</title>
        <authorList>
            <person name="Saricaoglu S."/>
            <person name="Isik K."/>
        </authorList>
    </citation>
    <scope>NUCLEOTIDE SEQUENCE [LARGE SCALE GENOMIC DNA]</scope>
    <source>
        <strain evidence="4 5">14C53</strain>
    </source>
</reference>
<dbReference type="GO" id="GO:0016810">
    <property type="term" value="F:hydrolase activity, acting on carbon-nitrogen (but not peptide) bonds"/>
    <property type="evidence" value="ECO:0007669"/>
    <property type="project" value="InterPro"/>
</dbReference>
<dbReference type="GO" id="GO:0016020">
    <property type="term" value="C:membrane"/>
    <property type="evidence" value="ECO:0007669"/>
    <property type="project" value="TreeGrafter"/>
</dbReference>
<evidence type="ECO:0000259" key="3">
    <source>
        <dbReference type="PROSITE" id="PS51677"/>
    </source>
</evidence>
<sequence length="229" mass="24831">MPGKEADRRRVTLTFDNGPTPGVTDNVLDALAARRVSATFFVVGTQLRQRGGLALARRAAAEGHRIGHHTATHTVQLGAAGDPEEAVAAEITAIENDIDALAGTSETEGERLFRPNAAGGVLDTRVFSPEAVRYLQRHRYTCVLWNCLPRDWENVTGWVDRALADVARIDWSVVVLHDFDTGAMDRLPAFLDGLAGMDAEIVSEFPDSCVPIRRGRLQHSLSHLTNGGG</sequence>
<evidence type="ECO:0000256" key="2">
    <source>
        <dbReference type="ARBA" id="ARBA00022801"/>
    </source>
</evidence>
<keyword evidence="1" id="KW-0479">Metal-binding</keyword>
<keyword evidence="5" id="KW-1185">Reference proteome</keyword>
<accession>A0A5C4J2S5</accession>
<dbReference type="EMBL" id="VCKW01000247">
    <property type="protein sequence ID" value="TMQ90957.1"/>
    <property type="molecule type" value="Genomic_DNA"/>
</dbReference>
<dbReference type="Proteomes" id="UP000309174">
    <property type="component" value="Unassembled WGS sequence"/>
</dbReference>
<dbReference type="Pfam" id="PF01522">
    <property type="entry name" value="Polysacc_deac_1"/>
    <property type="match status" value="1"/>
</dbReference>
<evidence type="ECO:0000256" key="1">
    <source>
        <dbReference type="ARBA" id="ARBA00022723"/>
    </source>
</evidence>
<dbReference type="InterPro" id="IPR011330">
    <property type="entry name" value="Glyco_hydro/deAcase_b/a-brl"/>
</dbReference>
<dbReference type="CDD" id="cd10917">
    <property type="entry name" value="CE4_NodB_like_6s_7s"/>
    <property type="match status" value="1"/>
</dbReference>
<comment type="caution">
    <text evidence="4">The sequence shown here is derived from an EMBL/GenBank/DDBJ whole genome shotgun (WGS) entry which is preliminary data.</text>
</comment>
<proteinExistence type="predicted"/>
<dbReference type="PANTHER" id="PTHR10587">
    <property type="entry name" value="GLYCOSYL TRANSFERASE-RELATED"/>
    <property type="match status" value="1"/>
</dbReference>
<evidence type="ECO:0000313" key="5">
    <source>
        <dbReference type="Proteomes" id="UP000309174"/>
    </source>
</evidence>
<dbReference type="PROSITE" id="PS51677">
    <property type="entry name" value="NODB"/>
    <property type="match status" value="1"/>
</dbReference>
<evidence type="ECO:0000313" key="4">
    <source>
        <dbReference type="EMBL" id="TMQ90957.1"/>
    </source>
</evidence>
<dbReference type="PANTHER" id="PTHR10587:SF133">
    <property type="entry name" value="CHITIN DEACETYLASE 1-RELATED"/>
    <property type="match status" value="1"/>
</dbReference>
<gene>
    <name evidence="4" type="ORF">ETD83_33050</name>
</gene>